<keyword evidence="1" id="KW-0812">Transmembrane</keyword>
<comment type="caution">
    <text evidence="2">The sequence shown here is derived from an EMBL/GenBank/DDBJ whole genome shotgun (WGS) entry which is preliminary data.</text>
</comment>
<proteinExistence type="predicted"/>
<dbReference type="AlphaFoldDB" id="A0A4U0PKN6"/>
<organism evidence="2 3">
    <name type="scientific">Chitiniphilus eburneus</name>
    <dbReference type="NCBI Taxonomy" id="2571148"/>
    <lineage>
        <taxon>Bacteria</taxon>
        <taxon>Pseudomonadati</taxon>
        <taxon>Pseudomonadota</taxon>
        <taxon>Betaproteobacteria</taxon>
        <taxon>Neisseriales</taxon>
        <taxon>Chitinibacteraceae</taxon>
        <taxon>Chitiniphilus</taxon>
    </lineage>
</organism>
<accession>A0A4U0PKN6</accession>
<evidence type="ECO:0000313" key="2">
    <source>
        <dbReference type="EMBL" id="TJZ68360.1"/>
    </source>
</evidence>
<evidence type="ECO:0000256" key="1">
    <source>
        <dbReference type="SAM" id="Phobius"/>
    </source>
</evidence>
<dbReference type="RefSeq" id="WP_136774381.1">
    <property type="nucleotide sequence ID" value="NZ_CP156074.1"/>
</dbReference>
<gene>
    <name evidence="2" type="ORF">FAZ21_15625</name>
</gene>
<name>A0A4U0PKN6_9NEIS</name>
<dbReference type="Proteomes" id="UP000310016">
    <property type="component" value="Unassembled WGS sequence"/>
</dbReference>
<dbReference type="Pfam" id="PF04964">
    <property type="entry name" value="Flp_Fap"/>
    <property type="match status" value="1"/>
</dbReference>
<evidence type="ECO:0000313" key="3">
    <source>
        <dbReference type="Proteomes" id="UP000310016"/>
    </source>
</evidence>
<keyword evidence="3" id="KW-1185">Reference proteome</keyword>
<dbReference type="InterPro" id="IPR007047">
    <property type="entry name" value="Flp_Fap"/>
</dbReference>
<dbReference type="EMBL" id="SUMF01000024">
    <property type="protein sequence ID" value="TJZ68360.1"/>
    <property type="molecule type" value="Genomic_DNA"/>
</dbReference>
<reference evidence="2 3" key="1">
    <citation type="submission" date="2019-04" db="EMBL/GenBank/DDBJ databases">
        <title>Chitiniphilus eburnea sp. nov., a novel chitinolytic bacterium isolated from aquaculture sludge.</title>
        <authorList>
            <person name="Sheng M."/>
        </authorList>
    </citation>
    <scope>NUCLEOTIDE SEQUENCE [LARGE SCALE GENOMIC DNA]</scope>
    <source>
        <strain evidence="2 3">HX-2-15</strain>
    </source>
</reference>
<keyword evidence="1" id="KW-0472">Membrane</keyword>
<keyword evidence="1" id="KW-1133">Transmembrane helix</keyword>
<feature type="transmembrane region" description="Helical" evidence="1">
    <location>
        <begin position="20"/>
        <end position="38"/>
    </location>
</feature>
<sequence length="55" mass="5813">MFAKSFPSRARQNGAGVIEYVLIAALIAVALIASFGELREGIATIFTNIVTELSA</sequence>
<protein>
    <submittedName>
        <fullName evidence="2">Flp family type IVb pilin</fullName>
    </submittedName>
</protein>